<evidence type="ECO:0000256" key="3">
    <source>
        <dbReference type="ARBA" id="ARBA00022475"/>
    </source>
</evidence>
<comment type="similarity">
    <text evidence="9">Belongs to the plant Proton pump-interactor protein family.</text>
</comment>
<keyword evidence="4" id="KW-0812">Transmembrane</keyword>
<evidence type="ECO:0000313" key="12">
    <source>
        <dbReference type="EMBL" id="KAK4285945.1"/>
    </source>
</evidence>
<name>A0AAE1N9M2_9FABA</name>
<feature type="coiled-coil region" evidence="10">
    <location>
        <begin position="117"/>
        <end position="151"/>
    </location>
</feature>
<dbReference type="EMBL" id="JAWXYG010000001">
    <property type="protein sequence ID" value="KAK4285945.1"/>
    <property type="molecule type" value="Genomic_DNA"/>
</dbReference>
<dbReference type="AlphaFoldDB" id="A0AAE1N9M2"/>
<evidence type="ECO:0000256" key="1">
    <source>
        <dbReference type="ARBA" id="ARBA00004162"/>
    </source>
</evidence>
<accession>A0AAE1N9M2</accession>
<organism evidence="12 13">
    <name type="scientific">Acacia crassicarpa</name>
    <name type="common">northern wattle</name>
    <dbReference type="NCBI Taxonomy" id="499986"/>
    <lineage>
        <taxon>Eukaryota</taxon>
        <taxon>Viridiplantae</taxon>
        <taxon>Streptophyta</taxon>
        <taxon>Embryophyta</taxon>
        <taxon>Tracheophyta</taxon>
        <taxon>Spermatophyta</taxon>
        <taxon>Magnoliopsida</taxon>
        <taxon>eudicotyledons</taxon>
        <taxon>Gunneridae</taxon>
        <taxon>Pentapetalae</taxon>
        <taxon>rosids</taxon>
        <taxon>fabids</taxon>
        <taxon>Fabales</taxon>
        <taxon>Fabaceae</taxon>
        <taxon>Caesalpinioideae</taxon>
        <taxon>mimosoid clade</taxon>
        <taxon>Acacieae</taxon>
        <taxon>Acacia</taxon>
    </lineage>
</organism>
<keyword evidence="6" id="KW-1133">Transmembrane helix</keyword>
<gene>
    <name evidence="12" type="ORF">QN277_002569</name>
</gene>
<keyword evidence="13" id="KW-1185">Reference proteome</keyword>
<evidence type="ECO:0000256" key="8">
    <source>
        <dbReference type="ARBA" id="ARBA00023136"/>
    </source>
</evidence>
<dbReference type="SUPFAM" id="SSF57997">
    <property type="entry name" value="Tropomyosin"/>
    <property type="match status" value="1"/>
</dbReference>
<proteinExistence type="inferred from homology"/>
<keyword evidence="3" id="KW-1003">Cell membrane</keyword>
<evidence type="ECO:0000256" key="10">
    <source>
        <dbReference type="SAM" id="Coils"/>
    </source>
</evidence>
<feature type="region of interest" description="Disordered" evidence="11">
    <location>
        <begin position="1"/>
        <end position="70"/>
    </location>
</feature>
<evidence type="ECO:0000313" key="13">
    <source>
        <dbReference type="Proteomes" id="UP001293593"/>
    </source>
</evidence>
<keyword evidence="5" id="KW-0256">Endoplasmic reticulum</keyword>
<dbReference type="PANTHER" id="PTHR32219">
    <property type="entry name" value="RNA-BINDING PROTEIN YLMH-RELATED"/>
    <property type="match status" value="1"/>
</dbReference>
<evidence type="ECO:0000256" key="5">
    <source>
        <dbReference type="ARBA" id="ARBA00022824"/>
    </source>
</evidence>
<feature type="coiled-coil region" evidence="10">
    <location>
        <begin position="263"/>
        <end position="297"/>
    </location>
</feature>
<evidence type="ECO:0000256" key="6">
    <source>
        <dbReference type="ARBA" id="ARBA00022989"/>
    </source>
</evidence>
<dbReference type="PANTHER" id="PTHR32219:SF2">
    <property type="entry name" value="PROTON PUMP-INTERACTOR 1"/>
    <property type="match status" value="1"/>
</dbReference>
<keyword evidence="7 10" id="KW-0175">Coiled coil</keyword>
<dbReference type="InterPro" id="IPR055282">
    <property type="entry name" value="PPI1-4"/>
</dbReference>
<dbReference type="Proteomes" id="UP001293593">
    <property type="component" value="Unassembled WGS sequence"/>
</dbReference>
<protein>
    <recommendedName>
        <fullName evidence="14">Proton pump-interactor 1</fullName>
    </recommendedName>
</protein>
<dbReference type="GO" id="GO:0005886">
    <property type="term" value="C:plasma membrane"/>
    <property type="evidence" value="ECO:0007669"/>
    <property type="project" value="UniProtKB-SubCell"/>
</dbReference>
<reference evidence="12" key="1">
    <citation type="submission" date="2023-10" db="EMBL/GenBank/DDBJ databases">
        <title>Chromosome-level genome of the transformable northern wattle, Acacia crassicarpa.</title>
        <authorList>
            <person name="Massaro I."/>
            <person name="Sinha N.R."/>
            <person name="Poethig S."/>
            <person name="Leichty A.R."/>
        </authorList>
    </citation>
    <scope>NUCLEOTIDE SEQUENCE</scope>
    <source>
        <strain evidence="12">Acra3RX</strain>
        <tissue evidence="12">Leaf</tissue>
    </source>
</reference>
<dbReference type="GO" id="GO:0005789">
    <property type="term" value="C:endoplasmic reticulum membrane"/>
    <property type="evidence" value="ECO:0007669"/>
    <property type="project" value="UniProtKB-SubCell"/>
</dbReference>
<evidence type="ECO:0008006" key="14">
    <source>
        <dbReference type="Google" id="ProtNLM"/>
    </source>
</evidence>
<keyword evidence="8" id="KW-0472">Membrane</keyword>
<evidence type="ECO:0000256" key="4">
    <source>
        <dbReference type="ARBA" id="ARBA00022692"/>
    </source>
</evidence>
<evidence type="ECO:0000256" key="9">
    <source>
        <dbReference type="ARBA" id="ARBA00038080"/>
    </source>
</evidence>
<feature type="compositionally biased region" description="Basic and acidic residues" evidence="11">
    <location>
        <begin position="30"/>
        <end position="39"/>
    </location>
</feature>
<evidence type="ECO:0000256" key="2">
    <source>
        <dbReference type="ARBA" id="ARBA00004389"/>
    </source>
</evidence>
<evidence type="ECO:0000256" key="7">
    <source>
        <dbReference type="ARBA" id="ARBA00023054"/>
    </source>
</evidence>
<evidence type="ECO:0000256" key="11">
    <source>
        <dbReference type="SAM" id="MobiDB-lite"/>
    </source>
</evidence>
<comment type="caution">
    <text evidence="12">The sequence shown here is derived from an EMBL/GenBank/DDBJ whole genome shotgun (WGS) entry which is preliminary data.</text>
</comment>
<sequence>MAVEVAGFEMVQGPLEKGAEGEKVVLPGKENGHLEKDPEVAESIKLGSYEDEPTKEGNEISDSSARNEDWPAPKQIHSFYFVKFRPSEDPNIKSRVDQLDIEISMQNKTRFEFIEAIKAKRSDRAKLISQIKALRDRNRQFQSILDGKRKEIEPLHQALGKLRTPNNAGWRGLCSSEEELNDIIYSLQYRIQHETIPLSEEKQLLHEIKQLEGTREKVIANASMRAKLQDSLGQKEAIQDQVKLIGGDLDGVKKEREIVRSKIMELDDSLKVLDKDIQSLQDELTGLIQKKDKAYESILQLREQRNEGNSYFYQSRALLNKVRELAAKKDVKALEELSQAEVEKFMSLWSSDETFRNDYERRILPSLDNRQLSRDGRIRNPVLRKHNIERD</sequence>
<comment type="subcellular location">
    <subcellularLocation>
        <location evidence="1">Cell membrane</location>
        <topology evidence="1">Single-pass membrane protein</topology>
    </subcellularLocation>
    <subcellularLocation>
        <location evidence="2">Endoplasmic reticulum membrane</location>
        <topology evidence="2">Single-pass membrane protein</topology>
    </subcellularLocation>
</comment>